<evidence type="ECO:0000313" key="2">
    <source>
        <dbReference type="Ensembl" id="ENSCINP00000026465.2"/>
    </source>
</evidence>
<feature type="region of interest" description="Disordered" evidence="1">
    <location>
        <begin position="360"/>
        <end position="407"/>
    </location>
</feature>
<feature type="compositionally biased region" description="Basic residues" evidence="1">
    <location>
        <begin position="145"/>
        <end position="167"/>
    </location>
</feature>
<dbReference type="EMBL" id="EAAA01000490">
    <property type="status" value="NOT_ANNOTATED_CDS"/>
    <property type="molecule type" value="Genomic_DNA"/>
</dbReference>
<reference evidence="2" key="2">
    <citation type="journal article" date="2008" name="Genome Biol.">
        <title>Improved genome assembly and evidence-based global gene model set for the chordate Ciona intestinalis: new insight into intron and operon populations.</title>
        <authorList>
            <person name="Satou Y."/>
            <person name="Mineta K."/>
            <person name="Ogasawara M."/>
            <person name="Sasakura Y."/>
            <person name="Shoguchi E."/>
            <person name="Ueno K."/>
            <person name="Yamada L."/>
            <person name="Matsumoto J."/>
            <person name="Wasserscheid J."/>
            <person name="Dewar K."/>
            <person name="Wiley G.B."/>
            <person name="Macmil S.L."/>
            <person name="Roe B.A."/>
            <person name="Zeller R.W."/>
            <person name="Hastings K.E."/>
            <person name="Lemaire P."/>
            <person name="Lindquist E."/>
            <person name="Endo T."/>
            <person name="Hotta K."/>
            <person name="Inaba K."/>
        </authorList>
    </citation>
    <scope>NUCLEOTIDE SEQUENCE [LARGE SCALE GENOMIC DNA]</scope>
    <source>
        <strain evidence="2">wild type</strain>
    </source>
</reference>
<feature type="compositionally biased region" description="Basic and acidic residues" evidence="1">
    <location>
        <begin position="122"/>
        <end position="138"/>
    </location>
</feature>
<feature type="region of interest" description="Disordered" evidence="1">
    <location>
        <begin position="102"/>
        <end position="272"/>
    </location>
</feature>
<dbReference type="Proteomes" id="UP000008144">
    <property type="component" value="Chromosome 10"/>
</dbReference>
<dbReference type="AlphaFoldDB" id="F6ZC09"/>
<reference evidence="2" key="3">
    <citation type="submission" date="2025-08" db="UniProtKB">
        <authorList>
            <consortium name="Ensembl"/>
        </authorList>
    </citation>
    <scope>IDENTIFICATION</scope>
</reference>
<keyword evidence="3" id="KW-1185">Reference proteome</keyword>
<evidence type="ECO:0000313" key="3">
    <source>
        <dbReference type="Proteomes" id="UP000008144"/>
    </source>
</evidence>
<dbReference type="InParanoid" id="F6ZC09"/>
<feature type="compositionally biased region" description="Basic and acidic residues" evidence="1">
    <location>
        <begin position="198"/>
        <end position="212"/>
    </location>
</feature>
<organism evidence="2 3">
    <name type="scientific">Ciona intestinalis</name>
    <name type="common">Transparent sea squirt</name>
    <name type="synonym">Ascidia intestinalis</name>
    <dbReference type="NCBI Taxonomy" id="7719"/>
    <lineage>
        <taxon>Eukaryota</taxon>
        <taxon>Metazoa</taxon>
        <taxon>Chordata</taxon>
        <taxon>Tunicata</taxon>
        <taxon>Ascidiacea</taxon>
        <taxon>Phlebobranchia</taxon>
        <taxon>Cionidae</taxon>
        <taxon>Ciona</taxon>
    </lineage>
</organism>
<feature type="compositionally biased region" description="Basic and acidic residues" evidence="1">
    <location>
        <begin position="225"/>
        <end position="234"/>
    </location>
</feature>
<accession>F6ZC09</accession>
<sequence length="407" mass="46881">MAGLIALAIIIWQYRKRKRIRKAKLAKAEKIPEKPVAPDTISVGGFSTSKSNTLNKQIYLPSNITTVTSAGSTLKIKPQHERKGSFINEQSMVHSDSAGQLNSAFERDPNHHYKQHYQMRSKSMERNRRHEDEKRDEQCSPYGHMSRRSRRSRGRRSQSHRRSRTRGRSYSGSEQSAFSDTSSDSVNSKSTFKRSVRRGSDARDPREQEHYYSSRRYGRPSQRTRNYEEVYREREHRRRSQYERYATALPPESVRGRNNGEMAFREQPNPTNYGYSSRYSGYGSRSGAADAPYFAHVSNQTNIDPNEHHKHKEVARARLPRQGPIRVNRHIHDVESNAVKARRSNDSDHIYESLDEVARNRKQNLQTSGPASRSPAPQRRLVSPDEMNVSTGSRASMRGRKLPSIPN</sequence>
<dbReference type="Ensembl" id="ENSCINT00000026711.2">
    <property type="protein sequence ID" value="ENSCINP00000026465.2"/>
    <property type="gene ID" value="ENSCING00000014709.2"/>
</dbReference>
<reference evidence="2" key="4">
    <citation type="submission" date="2025-09" db="UniProtKB">
        <authorList>
            <consortium name="Ensembl"/>
        </authorList>
    </citation>
    <scope>IDENTIFICATION</scope>
</reference>
<proteinExistence type="predicted"/>
<protein>
    <submittedName>
        <fullName evidence="2">Uncharacterized protein</fullName>
    </submittedName>
</protein>
<name>F6ZC09_CIOIN</name>
<evidence type="ECO:0000256" key="1">
    <source>
        <dbReference type="SAM" id="MobiDB-lite"/>
    </source>
</evidence>
<dbReference type="HOGENOM" id="CLU_676056_0_0_1"/>
<dbReference type="GeneTree" id="ENSGT00530000066767"/>
<reference evidence="3" key="1">
    <citation type="journal article" date="2002" name="Science">
        <title>The draft genome of Ciona intestinalis: insights into chordate and vertebrate origins.</title>
        <authorList>
            <person name="Dehal P."/>
            <person name="Satou Y."/>
            <person name="Campbell R.K."/>
            <person name="Chapman J."/>
            <person name="Degnan B."/>
            <person name="De Tomaso A."/>
            <person name="Davidson B."/>
            <person name="Di Gregorio A."/>
            <person name="Gelpke M."/>
            <person name="Goodstein D.M."/>
            <person name="Harafuji N."/>
            <person name="Hastings K.E."/>
            <person name="Ho I."/>
            <person name="Hotta K."/>
            <person name="Huang W."/>
            <person name="Kawashima T."/>
            <person name="Lemaire P."/>
            <person name="Martinez D."/>
            <person name="Meinertzhagen I.A."/>
            <person name="Necula S."/>
            <person name="Nonaka M."/>
            <person name="Putnam N."/>
            <person name="Rash S."/>
            <person name="Saiga H."/>
            <person name="Satake M."/>
            <person name="Terry A."/>
            <person name="Yamada L."/>
            <person name="Wang H.G."/>
            <person name="Awazu S."/>
            <person name="Azumi K."/>
            <person name="Boore J."/>
            <person name="Branno M."/>
            <person name="Chin-Bow S."/>
            <person name="DeSantis R."/>
            <person name="Doyle S."/>
            <person name="Francino P."/>
            <person name="Keys D.N."/>
            <person name="Haga S."/>
            <person name="Hayashi H."/>
            <person name="Hino K."/>
            <person name="Imai K.S."/>
            <person name="Inaba K."/>
            <person name="Kano S."/>
            <person name="Kobayashi K."/>
            <person name="Kobayashi M."/>
            <person name="Lee B.I."/>
            <person name="Makabe K.W."/>
            <person name="Manohar C."/>
            <person name="Matassi G."/>
            <person name="Medina M."/>
            <person name="Mochizuki Y."/>
            <person name="Mount S."/>
            <person name="Morishita T."/>
            <person name="Miura S."/>
            <person name="Nakayama A."/>
            <person name="Nishizaka S."/>
            <person name="Nomoto H."/>
            <person name="Ohta F."/>
            <person name="Oishi K."/>
            <person name="Rigoutsos I."/>
            <person name="Sano M."/>
            <person name="Sasaki A."/>
            <person name="Sasakura Y."/>
            <person name="Shoguchi E."/>
            <person name="Shin-i T."/>
            <person name="Spagnuolo A."/>
            <person name="Stainier D."/>
            <person name="Suzuki M.M."/>
            <person name="Tassy O."/>
            <person name="Takatori N."/>
            <person name="Tokuoka M."/>
            <person name="Yagi K."/>
            <person name="Yoshizaki F."/>
            <person name="Wada S."/>
            <person name="Zhang C."/>
            <person name="Hyatt P.D."/>
            <person name="Larimer F."/>
            <person name="Detter C."/>
            <person name="Doggett N."/>
            <person name="Glavina T."/>
            <person name="Hawkins T."/>
            <person name="Richardson P."/>
            <person name="Lucas S."/>
            <person name="Kohara Y."/>
            <person name="Levine M."/>
            <person name="Satoh N."/>
            <person name="Rokhsar D.S."/>
        </authorList>
    </citation>
    <scope>NUCLEOTIDE SEQUENCE [LARGE SCALE GENOMIC DNA]</scope>
</reference>
<feature type="compositionally biased region" description="Low complexity" evidence="1">
    <location>
        <begin position="168"/>
        <end position="190"/>
    </location>
</feature>